<keyword evidence="2" id="KW-1185">Reference proteome</keyword>
<name>A0A317DU20_9PROT</name>
<protein>
    <submittedName>
        <fullName evidence="1">Uncharacterized protein</fullName>
    </submittedName>
</protein>
<dbReference type="Proteomes" id="UP000245461">
    <property type="component" value="Unassembled WGS sequence"/>
</dbReference>
<reference evidence="1 2" key="1">
    <citation type="submission" date="2018-05" db="EMBL/GenBank/DDBJ databases">
        <title>Zavarzinia sp. HR-AS.</title>
        <authorList>
            <person name="Lee Y."/>
            <person name="Jeon C.O."/>
        </authorList>
    </citation>
    <scope>NUCLEOTIDE SEQUENCE [LARGE SCALE GENOMIC DNA]</scope>
    <source>
        <strain evidence="1 2">HR-AS</strain>
    </source>
</reference>
<accession>A0A317DU20</accession>
<proteinExistence type="predicted"/>
<organism evidence="1 2">
    <name type="scientific">Zavarzinia aquatilis</name>
    <dbReference type="NCBI Taxonomy" id="2211142"/>
    <lineage>
        <taxon>Bacteria</taxon>
        <taxon>Pseudomonadati</taxon>
        <taxon>Pseudomonadota</taxon>
        <taxon>Alphaproteobacteria</taxon>
        <taxon>Rhodospirillales</taxon>
        <taxon>Zavarziniaceae</taxon>
        <taxon>Zavarzinia</taxon>
    </lineage>
</organism>
<comment type="caution">
    <text evidence="1">The sequence shown here is derived from an EMBL/GenBank/DDBJ whole genome shotgun (WGS) entry which is preliminary data.</text>
</comment>
<evidence type="ECO:0000313" key="2">
    <source>
        <dbReference type="Proteomes" id="UP000245461"/>
    </source>
</evidence>
<dbReference type="EMBL" id="QGLE01000017">
    <property type="protein sequence ID" value="PWR18141.1"/>
    <property type="molecule type" value="Genomic_DNA"/>
</dbReference>
<sequence length="72" mass="7600">MFFALQQVEEGSGMSGKDTDDHSPAVEYQVVATGSSAQIIAFPRRKRAIPPVSAEEALNAAAASVYAAEDED</sequence>
<evidence type="ECO:0000313" key="1">
    <source>
        <dbReference type="EMBL" id="PWR18141.1"/>
    </source>
</evidence>
<gene>
    <name evidence="1" type="ORF">DKG74_20065</name>
</gene>
<dbReference type="AlphaFoldDB" id="A0A317DU20"/>